<dbReference type="InterPro" id="IPR025302">
    <property type="entry name" value="DrrA1/2-like_C"/>
</dbReference>
<evidence type="ECO:0000313" key="7">
    <source>
        <dbReference type="Proteomes" id="UP001596047"/>
    </source>
</evidence>
<dbReference type="InterPro" id="IPR027417">
    <property type="entry name" value="P-loop_NTPase"/>
</dbReference>
<dbReference type="PANTHER" id="PTHR43335">
    <property type="entry name" value="ABC TRANSPORTER, ATP-BINDING PROTEIN"/>
    <property type="match status" value="1"/>
</dbReference>
<keyword evidence="4 6" id="KW-0067">ATP-binding</keyword>
<proteinExistence type="inferred from homology"/>
<dbReference type="GO" id="GO:0005524">
    <property type="term" value="F:ATP binding"/>
    <property type="evidence" value="ECO:0007669"/>
    <property type="project" value="UniProtKB-KW"/>
</dbReference>
<evidence type="ECO:0000256" key="1">
    <source>
        <dbReference type="ARBA" id="ARBA00005417"/>
    </source>
</evidence>
<evidence type="ECO:0000256" key="4">
    <source>
        <dbReference type="ARBA" id="ARBA00022840"/>
    </source>
</evidence>
<dbReference type="Pfam" id="PF00005">
    <property type="entry name" value="ABC_tran"/>
    <property type="match status" value="1"/>
</dbReference>
<protein>
    <submittedName>
        <fullName evidence="6">ATP-binding cassette domain-containing protein</fullName>
    </submittedName>
</protein>
<dbReference type="InterPro" id="IPR003593">
    <property type="entry name" value="AAA+_ATPase"/>
</dbReference>
<evidence type="ECO:0000256" key="3">
    <source>
        <dbReference type="ARBA" id="ARBA00022741"/>
    </source>
</evidence>
<feature type="domain" description="ABC transporter" evidence="5">
    <location>
        <begin position="37"/>
        <end position="263"/>
    </location>
</feature>
<dbReference type="SUPFAM" id="SSF52540">
    <property type="entry name" value="P-loop containing nucleoside triphosphate hydrolases"/>
    <property type="match status" value="1"/>
</dbReference>
<comment type="similarity">
    <text evidence="1">Belongs to the ABC transporter superfamily.</text>
</comment>
<dbReference type="RefSeq" id="WP_379187172.1">
    <property type="nucleotide sequence ID" value="NZ_JBHSOW010000021.1"/>
</dbReference>
<dbReference type="Gene3D" id="3.40.50.300">
    <property type="entry name" value="P-loop containing nucleotide triphosphate hydrolases"/>
    <property type="match status" value="1"/>
</dbReference>
<name>A0ABW0VVY7_9BACL</name>
<dbReference type="PROSITE" id="PS50893">
    <property type="entry name" value="ABC_TRANSPORTER_2"/>
    <property type="match status" value="1"/>
</dbReference>
<sequence length="342" mass="38182">MDVDPPYFVWEFYWLHLIFCDGEENIIIAAEHNQPLLHVQGLTKIFGAAKAVDDISFTIGEGRCVALLGPNGAGKTTTIRMLTGLLAADSGQMHVQSLAPGADRRQIIGYLPQTPVFYGWMTGREYLIHASRLCGLSRKEAASRSTEWLERVGIIEAANRRVAGYSGGMKQRLGLAQALIHRPRLLILDEPVSALDPIGRREVMGLLRDLKRETTVLFSTHVLHDAEELCDDVLIMREGRIAIGGSILDIRNEHRKSVLFLDTEGDRKSREWLNQWLQQPLQGIQSYERLPSGSGVKLIVDEINIARQTVLEQLLASNVQLTRLEVGYTTLEDLFMEAVSGS</sequence>
<dbReference type="PANTHER" id="PTHR43335:SF11">
    <property type="entry name" value="ABC TRANSPORTER RELATED"/>
    <property type="match status" value="1"/>
</dbReference>
<reference evidence="7" key="1">
    <citation type="journal article" date="2019" name="Int. J. Syst. Evol. Microbiol.">
        <title>The Global Catalogue of Microorganisms (GCM) 10K type strain sequencing project: providing services to taxonomists for standard genome sequencing and annotation.</title>
        <authorList>
            <consortium name="The Broad Institute Genomics Platform"/>
            <consortium name="The Broad Institute Genome Sequencing Center for Infectious Disease"/>
            <person name="Wu L."/>
            <person name="Ma J."/>
        </authorList>
    </citation>
    <scope>NUCLEOTIDE SEQUENCE [LARGE SCALE GENOMIC DNA]</scope>
    <source>
        <strain evidence="7">CGMCC 1.3240</strain>
    </source>
</reference>
<comment type="caution">
    <text evidence="6">The sequence shown here is derived from an EMBL/GenBank/DDBJ whole genome shotgun (WGS) entry which is preliminary data.</text>
</comment>
<keyword evidence="7" id="KW-1185">Reference proteome</keyword>
<evidence type="ECO:0000259" key="5">
    <source>
        <dbReference type="PROSITE" id="PS50893"/>
    </source>
</evidence>
<dbReference type="PROSITE" id="PS00211">
    <property type="entry name" value="ABC_TRANSPORTER_1"/>
    <property type="match status" value="1"/>
</dbReference>
<dbReference type="InterPro" id="IPR017871">
    <property type="entry name" value="ABC_transporter-like_CS"/>
</dbReference>
<dbReference type="Proteomes" id="UP001596047">
    <property type="component" value="Unassembled WGS sequence"/>
</dbReference>
<keyword evidence="3" id="KW-0547">Nucleotide-binding</keyword>
<dbReference type="CDD" id="cd03230">
    <property type="entry name" value="ABC_DR_subfamily_A"/>
    <property type="match status" value="1"/>
</dbReference>
<evidence type="ECO:0000313" key="6">
    <source>
        <dbReference type="EMBL" id="MFC5648701.1"/>
    </source>
</evidence>
<keyword evidence="2" id="KW-0813">Transport</keyword>
<dbReference type="Pfam" id="PF13732">
    <property type="entry name" value="DrrA1-3_C"/>
    <property type="match status" value="1"/>
</dbReference>
<dbReference type="InterPro" id="IPR003439">
    <property type="entry name" value="ABC_transporter-like_ATP-bd"/>
</dbReference>
<evidence type="ECO:0000256" key="2">
    <source>
        <dbReference type="ARBA" id="ARBA00022448"/>
    </source>
</evidence>
<dbReference type="SMART" id="SM00382">
    <property type="entry name" value="AAA"/>
    <property type="match status" value="1"/>
</dbReference>
<gene>
    <name evidence="6" type="ORF">ACFPYJ_06085</name>
</gene>
<accession>A0ABW0VVY7</accession>
<dbReference type="EMBL" id="JBHSOW010000021">
    <property type="protein sequence ID" value="MFC5648701.1"/>
    <property type="molecule type" value="Genomic_DNA"/>
</dbReference>
<organism evidence="6 7">
    <name type="scientific">Paenibacillus solisilvae</name>
    <dbReference type="NCBI Taxonomy" id="2486751"/>
    <lineage>
        <taxon>Bacteria</taxon>
        <taxon>Bacillati</taxon>
        <taxon>Bacillota</taxon>
        <taxon>Bacilli</taxon>
        <taxon>Bacillales</taxon>
        <taxon>Paenibacillaceae</taxon>
        <taxon>Paenibacillus</taxon>
    </lineage>
</organism>